<dbReference type="EMBL" id="CP000804">
    <property type="protein sequence ID" value="ABU59286.1"/>
    <property type="molecule type" value="Genomic_DNA"/>
</dbReference>
<evidence type="ECO:0000313" key="2">
    <source>
        <dbReference type="EMBL" id="ABU59286.1"/>
    </source>
</evidence>
<evidence type="ECO:0000313" key="3">
    <source>
        <dbReference type="Proteomes" id="UP000000263"/>
    </source>
</evidence>
<dbReference type="InterPro" id="IPR012292">
    <property type="entry name" value="Globin/Proto"/>
</dbReference>
<dbReference type="Gene3D" id="1.10.490.10">
    <property type="entry name" value="Globins"/>
    <property type="match status" value="1"/>
</dbReference>
<dbReference type="Proteomes" id="UP000000263">
    <property type="component" value="Chromosome"/>
</dbReference>
<dbReference type="InterPro" id="IPR044398">
    <property type="entry name" value="Globin-sensor_dom"/>
</dbReference>
<dbReference type="SUPFAM" id="SSF46458">
    <property type="entry name" value="Globin-like"/>
    <property type="match status" value="1"/>
</dbReference>
<proteinExistence type="predicted"/>
<dbReference type="GO" id="GO:0019825">
    <property type="term" value="F:oxygen binding"/>
    <property type="evidence" value="ECO:0007669"/>
    <property type="project" value="InterPro"/>
</dbReference>
<keyword evidence="3" id="KW-1185">Reference proteome</keyword>
<accession>A7NNZ1</accession>
<dbReference type="Pfam" id="PF11563">
    <property type="entry name" value="Protoglobin"/>
    <property type="match status" value="1"/>
</dbReference>
<dbReference type="KEGG" id="rca:Rcas_3232"/>
<dbReference type="InterPro" id="IPR009050">
    <property type="entry name" value="Globin-like_sf"/>
</dbReference>
<sequence length="183" mass="20705">MSVDRLSWQIKNEATLGELVQLMNLSADEAAILKSLQDKAHQQAPAMREDFYERLLSHPQTAEYFSNVNMNHMYSMLQNWFVELFCGVYDEAYARRRIKIGDTHVRIGLPVRYPLAMLDVAMAHAETVARAHAQPDAAATAVRKVLALDVAVFNQAYEDRQIQALAEMVGNERLARRLLSGEA</sequence>
<dbReference type="GO" id="GO:0020037">
    <property type="term" value="F:heme binding"/>
    <property type="evidence" value="ECO:0007669"/>
    <property type="project" value="InterPro"/>
</dbReference>
<dbReference type="STRING" id="383372.Rcas_3232"/>
<dbReference type="OrthoDB" id="9774793at2"/>
<organism evidence="2 3">
    <name type="scientific">Roseiflexus castenholzii (strain DSM 13941 / HLO8)</name>
    <dbReference type="NCBI Taxonomy" id="383372"/>
    <lineage>
        <taxon>Bacteria</taxon>
        <taxon>Bacillati</taxon>
        <taxon>Chloroflexota</taxon>
        <taxon>Chloroflexia</taxon>
        <taxon>Chloroflexales</taxon>
        <taxon>Roseiflexineae</taxon>
        <taxon>Roseiflexaceae</taxon>
        <taxon>Roseiflexus</taxon>
    </lineage>
</organism>
<gene>
    <name evidence="2" type="ordered locus">Rcas_3232</name>
</gene>
<dbReference type="HOGENOM" id="CLU_127638_0_0_0"/>
<reference evidence="2 3" key="1">
    <citation type="submission" date="2007-08" db="EMBL/GenBank/DDBJ databases">
        <title>Complete sequence of Roseiflexus castenholzii DSM 13941.</title>
        <authorList>
            <consortium name="US DOE Joint Genome Institute"/>
            <person name="Copeland A."/>
            <person name="Lucas S."/>
            <person name="Lapidus A."/>
            <person name="Barry K."/>
            <person name="Glavina del Rio T."/>
            <person name="Dalin E."/>
            <person name="Tice H."/>
            <person name="Pitluck S."/>
            <person name="Thompson L.S."/>
            <person name="Brettin T."/>
            <person name="Bruce D."/>
            <person name="Detter J.C."/>
            <person name="Han C."/>
            <person name="Tapia R."/>
            <person name="Schmutz J."/>
            <person name="Larimer F."/>
            <person name="Land M."/>
            <person name="Hauser L."/>
            <person name="Kyrpides N."/>
            <person name="Mikhailova N."/>
            <person name="Bryant D.A."/>
            <person name="Hanada S."/>
            <person name="Tsukatani Y."/>
            <person name="Richardson P."/>
        </authorList>
    </citation>
    <scope>NUCLEOTIDE SEQUENCE [LARGE SCALE GENOMIC DNA]</scope>
    <source>
        <strain evidence="3">DSM 13941 / HLO8</strain>
    </source>
</reference>
<evidence type="ECO:0000259" key="1">
    <source>
        <dbReference type="Pfam" id="PF11563"/>
    </source>
</evidence>
<feature type="domain" description="Globin-sensor" evidence="1">
    <location>
        <begin position="13"/>
        <end position="159"/>
    </location>
</feature>
<dbReference type="eggNOG" id="COG3431">
    <property type="taxonomic scope" value="Bacteria"/>
</dbReference>
<dbReference type="AlphaFoldDB" id="A7NNZ1"/>
<name>A7NNZ1_ROSCS</name>
<protein>
    <recommendedName>
        <fullName evidence="1">Globin-sensor domain-containing protein</fullName>
    </recommendedName>
</protein>
<dbReference type="RefSeq" id="WP_012121710.1">
    <property type="nucleotide sequence ID" value="NC_009767.1"/>
</dbReference>